<dbReference type="InterPro" id="IPR011330">
    <property type="entry name" value="Glyco_hydro/deAcase_b/a-brl"/>
</dbReference>
<dbReference type="Gene3D" id="3.20.110.20">
    <property type="match status" value="1"/>
</dbReference>
<proteinExistence type="inferred from homology"/>
<reference evidence="4 5" key="1">
    <citation type="submission" date="2024-08" db="EMBL/GenBank/DDBJ databases">
        <authorList>
            <person name="Lu H."/>
        </authorList>
    </citation>
    <scope>NUCLEOTIDE SEQUENCE [LARGE SCALE GENOMIC DNA]</scope>
    <source>
        <strain evidence="4 5">LYH14W</strain>
    </source>
</reference>
<evidence type="ECO:0000259" key="3">
    <source>
        <dbReference type="Pfam" id="PF03065"/>
    </source>
</evidence>
<gene>
    <name evidence="4" type="ORF">ACG00Y_00060</name>
</gene>
<keyword evidence="5" id="KW-1185">Reference proteome</keyword>
<dbReference type="Proteomes" id="UP001606210">
    <property type="component" value="Unassembled WGS sequence"/>
</dbReference>
<dbReference type="RefSeq" id="WP_394475212.1">
    <property type="nucleotide sequence ID" value="NZ_JBIGHV010000001.1"/>
</dbReference>
<comment type="caution">
    <text evidence="4">The sequence shown here is derived from an EMBL/GenBank/DDBJ whole genome shotgun (WGS) entry which is preliminary data.</text>
</comment>
<evidence type="ECO:0000256" key="1">
    <source>
        <dbReference type="ARBA" id="ARBA00006821"/>
    </source>
</evidence>
<dbReference type="CDD" id="cd10794">
    <property type="entry name" value="GH57N_PfGalA_like"/>
    <property type="match status" value="1"/>
</dbReference>
<sequence length="658" mass="71879">MPQGYLLFHLNLAFSSIKTELRPQVIEKCYWPLLRLAEKRTLPVGIELTGWTLTQIAALDPQWVVKFAALLKAGRCELIGSGWTQMIGPLAAHEANRWNQRLGLQAYRELLDATPAIVLVNEMAFSTGMVDVYAEAGYQGLVMDRDNVRLALGLAGAPLSATPTHALGCGDAAQASTLPVLWGDSILFQSLQRVVHGDKPMAEYLAYVARRAERDGTVLPIYCNDAEIFDFRPGRFTTEAVLTGESEWRKLAQLCDRLEADLGLQWLSPSAALATVQASLPRQARVLSSVAHPIPVKKQAKYNINRWAVTGRDDLALNSDCHRLCTALQAAGNTTPEDWRTLCELWASDLRTHITDPRWAEAQARRQALLQRLGLSDAPTGTAPITWQPLASFAAPAGVQLDSDDSGILLNLRTAHTALTLNQRRGLTLQSLGFATNDWRPVVGTLAQGHFDSIELGADFYSGGVLLESPVNRARLTDLEWVQPEAALHDGDLMLRARLPFAGGVLEKRLAISLQTASVRLGYHFEAIERPLGSLRVGVLTLLHEHLVEPLTLHCHQGGGEEHFTLNQLSTHAAAASTLVSSTAAFGATDGRLRLTDARGPVLTLQWDPTRCAAAPMLTHQDASPTPFTRLKFSLAELDDTTRPGGTLRDFELTLTPG</sequence>
<dbReference type="SUPFAM" id="SSF88713">
    <property type="entry name" value="Glycoside hydrolase/deacetylase"/>
    <property type="match status" value="1"/>
</dbReference>
<dbReference type="InterPro" id="IPR052046">
    <property type="entry name" value="GH57_Enzymes"/>
</dbReference>
<feature type="domain" description="Glycoside hydrolase family 57 N-terminal" evidence="3">
    <location>
        <begin position="23"/>
        <end position="146"/>
    </location>
</feature>
<dbReference type="InterPro" id="IPR004300">
    <property type="entry name" value="Glyco_hydro_57_N"/>
</dbReference>
<organism evidence="4 5">
    <name type="scientific">Pelomonas parva</name>
    <dbReference type="NCBI Taxonomy" id="3299032"/>
    <lineage>
        <taxon>Bacteria</taxon>
        <taxon>Pseudomonadati</taxon>
        <taxon>Pseudomonadota</taxon>
        <taxon>Betaproteobacteria</taxon>
        <taxon>Burkholderiales</taxon>
        <taxon>Sphaerotilaceae</taxon>
        <taxon>Roseateles</taxon>
    </lineage>
</organism>
<name>A0ABW7EX80_9BURK</name>
<evidence type="ECO:0000256" key="2">
    <source>
        <dbReference type="ARBA" id="ARBA00023277"/>
    </source>
</evidence>
<dbReference type="EMBL" id="JBIGHV010000001">
    <property type="protein sequence ID" value="MFG6428281.1"/>
    <property type="molecule type" value="Genomic_DNA"/>
</dbReference>
<comment type="similarity">
    <text evidence="1">Belongs to the glycosyl hydrolase 57 family.</text>
</comment>
<dbReference type="Pfam" id="PF03065">
    <property type="entry name" value="Glyco_hydro_57"/>
    <property type="match status" value="1"/>
</dbReference>
<evidence type="ECO:0000313" key="4">
    <source>
        <dbReference type="EMBL" id="MFG6428281.1"/>
    </source>
</evidence>
<dbReference type="PANTHER" id="PTHR36306">
    <property type="entry name" value="ALPHA-AMYLASE-RELATED-RELATED"/>
    <property type="match status" value="1"/>
</dbReference>
<accession>A0ABW7EX80</accession>
<dbReference type="PANTHER" id="PTHR36306:SF1">
    <property type="entry name" value="ALPHA-AMYLASE-RELATED"/>
    <property type="match status" value="1"/>
</dbReference>
<keyword evidence="2" id="KW-0119">Carbohydrate metabolism</keyword>
<evidence type="ECO:0000313" key="5">
    <source>
        <dbReference type="Proteomes" id="UP001606210"/>
    </source>
</evidence>
<protein>
    <recommendedName>
        <fullName evidence="3">Glycoside hydrolase family 57 N-terminal domain-containing protein</fullName>
    </recommendedName>
</protein>